<gene>
    <name evidence="1" type="ORF">PC115_g15036</name>
</gene>
<reference evidence="1" key="1">
    <citation type="submission" date="2018-10" db="EMBL/GenBank/DDBJ databases">
        <title>Effector identification in a new, highly contiguous assembly of the strawberry crown rot pathogen Phytophthora cactorum.</title>
        <authorList>
            <person name="Armitage A.D."/>
            <person name="Nellist C.F."/>
            <person name="Bates H."/>
            <person name="Vickerstaff R.J."/>
            <person name="Harrison R.J."/>
        </authorList>
    </citation>
    <scope>NUCLEOTIDE SEQUENCE</scope>
    <source>
        <strain evidence="1">4032</strain>
    </source>
</reference>
<comment type="caution">
    <text evidence="1">The sequence shown here is derived from an EMBL/GenBank/DDBJ whole genome shotgun (WGS) entry which is preliminary data.</text>
</comment>
<dbReference type="VEuPathDB" id="FungiDB:PC110_g15116"/>
<proteinExistence type="predicted"/>
<dbReference type="EMBL" id="RCMI01000597">
    <property type="protein sequence ID" value="KAG2904319.1"/>
    <property type="molecule type" value="Genomic_DNA"/>
</dbReference>
<evidence type="ECO:0000313" key="1">
    <source>
        <dbReference type="EMBL" id="KAG2904319.1"/>
    </source>
</evidence>
<accession>A0A8T1BI62</accession>
<name>A0A8T1BI62_9STRA</name>
<dbReference type="AlphaFoldDB" id="A0A8T1BI62"/>
<organism evidence="1 2">
    <name type="scientific">Phytophthora cactorum</name>
    <dbReference type="NCBI Taxonomy" id="29920"/>
    <lineage>
        <taxon>Eukaryota</taxon>
        <taxon>Sar</taxon>
        <taxon>Stramenopiles</taxon>
        <taxon>Oomycota</taxon>
        <taxon>Peronosporomycetes</taxon>
        <taxon>Peronosporales</taxon>
        <taxon>Peronosporaceae</taxon>
        <taxon>Phytophthora</taxon>
    </lineage>
</organism>
<protein>
    <submittedName>
        <fullName evidence="1">Uncharacterized protein</fullName>
    </submittedName>
</protein>
<dbReference type="Proteomes" id="UP000774804">
    <property type="component" value="Unassembled WGS sequence"/>
</dbReference>
<sequence>MHVHQKGWCVFEPTEEDPQNATIFRACVRMTPTLADSSNSFTDSAKAVGQTTEIVIENYEKTVVYIFDAVLASLACEAPHSKVVQSDHLSS</sequence>
<evidence type="ECO:0000313" key="2">
    <source>
        <dbReference type="Proteomes" id="UP000774804"/>
    </source>
</evidence>